<reference evidence="1 2" key="1">
    <citation type="submission" date="2024-02" db="EMBL/GenBank/DDBJ databases">
        <title>Bacteria isolated from the canopy kelp, Nereocystis luetkeana.</title>
        <authorList>
            <person name="Pfister C.A."/>
            <person name="Younker I.T."/>
            <person name="Light S.H."/>
        </authorList>
    </citation>
    <scope>NUCLEOTIDE SEQUENCE [LARGE SCALE GENOMIC DNA]</scope>
    <source>
        <strain evidence="1 2">TI.2.07</strain>
    </source>
</reference>
<protein>
    <submittedName>
        <fullName evidence="1">DUF2848 domain-containing protein</fullName>
    </submittedName>
</protein>
<dbReference type="RefSeq" id="WP_341627618.1">
    <property type="nucleotide sequence ID" value="NZ_JBAKBA010000014.1"/>
</dbReference>
<comment type="caution">
    <text evidence="1">The sequence shown here is derived from an EMBL/GenBank/DDBJ whole genome shotgun (WGS) entry which is preliminary data.</text>
</comment>
<organism evidence="1 2">
    <name type="scientific">Psychromonas arctica</name>
    <dbReference type="NCBI Taxonomy" id="168275"/>
    <lineage>
        <taxon>Bacteria</taxon>
        <taxon>Pseudomonadati</taxon>
        <taxon>Pseudomonadota</taxon>
        <taxon>Gammaproteobacteria</taxon>
        <taxon>Alteromonadales</taxon>
        <taxon>Psychromonadaceae</taxon>
        <taxon>Psychromonas</taxon>
    </lineage>
</organism>
<dbReference type="EMBL" id="JBAKBA010000014">
    <property type="protein sequence ID" value="MEL0659017.1"/>
    <property type="molecule type" value="Genomic_DNA"/>
</dbReference>
<dbReference type="Proteomes" id="UP001366060">
    <property type="component" value="Unassembled WGS sequence"/>
</dbReference>
<name>A0ABU9HBI7_9GAMM</name>
<sequence>MLFTINGIESDFKINHLVIAGWTARDQKAVQEHIDELAEIGVAPPSNVPLYYRASNLLVTQDDLVEVVGEGSSGEVEPLIIKSGGKLFLGIGSDHTDRELEVQSVAFSKQICPKPVSSQLWNFEEVKNHIDKLEMQSWLDEGKGWTLYQTGTLASIRPLMELIEKADLKENSAMLCGTFAAIGGVRKTPKLRMSLFDPVLNRKIEAQYNTVELPSVK</sequence>
<evidence type="ECO:0000313" key="1">
    <source>
        <dbReference type="EMBL" id="MEL0659017.1"/>
    </source>
</evidence>
<dbReference type="InterPro" id="IPR021269">
    <property type="entry name" value="DUF2848"/>
</dbReference>
<gene>
    <name evidence="1" type="ORF">V6255_07670</name>
</gene>
<accession>A0ABU9HBI7</accession>
<proteinExistence type="predicted"/>
<evidence type="ECO:0000313" key="2">
    <source>
        <dbReference type="Proteomes" id="UP001366060"/>
    </source>
</evidence>
<keyword evidence="2" id="KW-1185">Reference proteome</keyword>
<dbReference type="Pfam" id="PF11010">
    <property type="entry name" value="DUF2848"/>
    <property type="match status" value="1"/>
</dbReference>